<evidence type="ECO:0000313" key="2">
    <source>
        <dbReference type="EMBL" id="SVC81143.1"/>
    </source>
</evidence>
<dbReference type="Pfam" id="PF00293">
    <property type="entry name" value="NUDIX"/>
    <property type="match status" value="1"/>
</dbReference>
<evidence type="ECO:0000259" key="1">
    <source>
        <dbReference type="Pfam" id="PF00293"/>
    </source>
</evidence>
<dbReference type="InterPro" id="IPR000086">
    <property type="entry name" value="NUDIX_hydrolase_dom"/>
</dbReference>
<dbReference type="InterPro" id="IPR015797">
    <property type="entry name" value="NUDIX_hydrolase-like_dom_sf"/>
</dbReference>
<name>A0A382Q6C4_9ZZZZ</name>
<feature type="domain" description="Nudix hydrolase" evidence="1">
    <location>
        <begin position="7"/>
        <end position="53"/>
    </location>
</feature>
<protein>
    <recommendedName>
        <fullName evidence="1">Nudix hydrolase domain-containing protein</fullName>
    </recommendedName>
</protein>
<dbReference type="EMBL" id="UINC01112299">
    <property type="protein sequence ID" value="SVC81143.1"/>
    <property type="molecule type" value="Genomic_DNA"/>
</dbReference>
<accession>A0A382Q6C4</accession>
<gene>
    <name evidence="2" type="ORF">METZ01_LOCUS333997</name>
</gene>
<dbReference type="SUPFAM" id="SSF55811">
    <property type="entry name" value="Nudix"/>
    <property type="match status" value="1"/>
</dbReference>
<sequence>MVESGPEVLLVANKRNRGRIKWSLPGGSVHGAESPLERLEKEVREETGIKVINWSKLIYTCLVKHRGDGSGLDRFVEVHQAGDWNCRDGRATDPEDLLRFEDESLSGERLGVVAGFFSDLPPDGSLVRNLRRYVREPILDWRSLPWEGPRHYEYLVTGDGTVERLDPPE</sequence>
<dbReference type="Gene3D" id="3.90.79.10">
    <property type="entry name" value="Nucleoside Triphosphate Pyrophosphohydrolase"/>
    <property type="match status" value="1"/>
</dbReference>
<reference evidence="2" key="1">
    <citation type="submission" date="2018-05" db="EMBL/GenBank/DDBJ databases">
        <authorList>
            <person name="Lanie J.A."/>
            <person name="Ng W.-L."/>
            <person name="Kazmierczak K.M."/>
            <person name="Andrzejewski T.M."/>
            <person name="Davidsen T.M."/>
            <person name="Wayne K.J."/>
            <person name="Tettelin H."/>
            <person name="Glass J.I."/>
            <person name="Rusch D."/>
            <person name="Podicherti R."/>
            <person name="Tsui H.-C.T."/>
            <person name="Winkler M.E."/>
        </authorList>
    </citation>
    <scope>NUCLEOTIDE SEQUENCE</scope>
</reference>
<proteinExistence type="predicted"/>
<dbReference type="AlphaFoldDB" id="A0A382Q6C4"/>
<organism evidence="2">
    <name type="scientific">marine metagenome</name>
    <dbReference type="NCBI Taxonomy" id="408172"/>
    <lineage>
        <taxon>unclassified sequences</taxon>
        <taxon>metagenomes</taxon>
        <taxon>ecological metagenomes</taxon>
    </lineage>
</organism>